<protein>
    <submittedName>
        <fullName evidence="1">Uncharacterized protein</fullName>
    </submittedName>
</protein>
<comment type="caution">
    <text evidence="1">The sequence shown here is derived from an EMBL/GenBank/DDBJ whole genome shotgun (WGS) entry which is preliminary data.</text>
</comment>
<organism evidence="1 2">
    <name type="scientific">Smallanthus sonchifolius</name>
    <dbReference type="NCBI Taxonomy" id="185202"/>
    <lineage>
        <taxon>Eukaryota</taxon>
        <taxon>Viridiplantae</taxon>
        <taxon>Streptophyta</taxon>
        <taxon>Embryophyta</taxon>
        <taxon>Tracheophyta</taxon>
        <taxon>Spermatophyta</taxon>
        <taxon>Magnoliopsida</taxon>
        <taxon>eudicotyledons</taxon>
        <taxon>Gunneridae</taxon>
        <taxon>Pentapetalae</taxon>
        <taxon>asterids</taxon>
        <taxon>campanulids</taxon>
        <taxon>Asterales</taxon>
        <taxon>Asteraceae</taxon>
        <taxon>Asteroideae</taxon>
        <taxon>Heliantheae alliance</taxon>
        <taxon>Millerieae</taxon>
        <taxon>Smallanthus</taxon>
    </lineage>
</organism>
<keyword evidence="2" id="KW-1185">Reference proteome</keyword>
<reference evidence="1 2" key="2">
    <citation type="journal article" date="2022" name="Mol. Ecol. Resour.">
        <title>The genomes of chicory, endive, great burdock and yacon provide insights into Asteraceae paleo-polyploidization history and plant inulin production.</title>
        <authorList>
            <person name="Fan W."/>
            <person name="Wang S."/>
            <person name="Wang H."/>
            <person name="Wang A."/>
            <person name="Jiang F."/>
            <person name="Liu H."/>
            <person name="Zhao H."/>
            <person name="Xu D."/>
            <person name="Zhang Y."/>
        </authorList>
    </citation>
    <scope>NUCLEOTIDE SEQUENCE [LARGE SCALE GENOMIC DNA]</scope>
    <source>
        <strain evidence="2">cv. Yunnan</strain>
        <tissue evidence="1">Leaves</tissue>
    </source>
</reference>
<dbReference type="EMBL" id="CM042037">
    <property type="protein sequence ID" value="KAI3742351.1"/>
    <property type="molecule type" value="Genomic_DNA"/>
</dbReference>
<name>A0ACB9D759_9ASTR</name>
<sequence>MGDDTPQNVMNLDLNLGPVETEPGGLNLEDWLDEPVGDSFGPTRTMARRRRWRSMWRPVLFPTDSMSGLETGEGSVAAADGRPPLELTKTCDNSNRYQENDFVGEKEHVVKSNENEGGFFDCNICFDMASDPVVTYCGHLFCWPCLYRWLHIHSDIKECPICKGEMTTKTVTPIYGRGNPTRVVEEDSDLKIPNRPQAKRVESFRQTIQRNVFTMPMEEMIRRLGSRFDLTRDLVQGQGQGLSHSFLAENPREISERNNSLLNRFLASRRLRIDQDQDQNQNPTLVEPFHNHQEQTLSMEDRDSVSSIAAVIQSGSQTVDTAAEIDSRVSLSTSSSRRRSESSRVSDVDSGDSRASRRRRLF</sequence>
<evidence type="ECO:0000313" key="1">
    <source>
        <dbReference type="EMBL" id="KAI3742351.1"/>
    </source>
</evidence>
<evidence type="ECO:0000313" key="2">
    <source>
        <dbReference type="Proteomes" id="UP001056120"/>
    </source>
</evidence>
<accession>A0ACB9D759</accession>
<gene>
    <name evidence="1" type="ORF">L1987_60031</name>
</gene>
<dbReference type="Proteomes" id="UP001056120">
    <property type="component" value="Linkage Group LG20"/>
</dbReference>
<proteinExistence type="predicted"/>
<reference evidence="2" key="1">
    <citation type="journal article" date="2022" name="Mol. Ecol. Resour.">
        <title>The genomes of chicory, endive, great burdock and yacon provide insights into Asteraceae palaeo-polyploidization history and plant inulin production.</title>
        <authorList>
            <person name="Fan W."/>
            <person name="Wang S."/>
            <person name="Wang H."/>
            <person name="Wang A."/>
            <person name="Jiang F."/>
            <person name="Liu H."/>
            <person name="Zhao H."/>
            <person name="Xu D."/>
            <person name="Zhang Y."/>
        </authorList>
    </citation>
    <scope>NUCLEOTIDE SEQUENCE [LARGE SCALE GENOMIC DNA]</scope>
    <source>
        <strain evidence="2">cv. Yunnan</strain>
    </source>
</reference>